<reference evidence="1 2" key="1">
    <citation type="submission" date="2016-08" db="EMBL/GenBank/DDBJ databases">
        <title>Identification and validation of antigenic proteins from Pajaroellobacter abortibovis using de-novo genome sequence assembly and reverse vaccinology.</title>
        <authorList>
            <person name="Welly B.T."/>
            <person name="Miller M.R."/>
            <person name="Stott J.L."/>
            <person name="Blanchard M.T."/>
            <person name="Islas-Trejo A.D."/>
            <person name="O'Rourke S.M."/>
            <person name="Young A.E."/>
            <person name="Medrano J.F."/>
            <person name="Van Eenennaam A.L."/>
        </authorList>
    </citation>
    <scope>NUCLEOTIDE SEQUENCE [LARGE SCALE GENOMIC DNA]</scope>
    <source>
        <strain evidence="1 2">BTF92-0548A/99-0131</strain>
    </source>
</reference>
<protein>
    <submittedName>
        <fullName evidence="1">Uncharacterized protein</fullName>
    </submittedName>
</protein>
<proteinExistence type="predicted"/>
<dbReference type="InterPro" id="IPR019734">
    <property type="entry name" value="TPR_rpt"/>
</dbReference>
<gene>
    <name evidence="1" type="ORF">BCY86_03210</name>
</gene>
<name>A0A1L6MW68_9BACT</name>
<dbReference type="RefSeq" id="WP_075276442.1">
    <property type="nucleotide sequence ID" value="NZ_CP016908.1"/>
</dbReference>
<sequence>MIHPPFSHTSSQEESLFSAFEQESPPIEFQLAIARNGVGLELTQPVSIHFLEFVDLFLFLGAAKFPLDVSGGVARFRHCQGELQRIQVEFNIARFCSWIRPRLAGIIGPTPPQLWILPREMGATVGLGGEEPLIPPIERPLLAFEIAVFLQESDLTLEIYHARGIHLTAPPTQLAIATLQAMTHPFGQPNGASFLFKKSIRSLTHWILHQAGVAPCRDDRIPQISFLPSSQGWTLQTASRESIPSTNKEAIYAKEANEWTRTGDLARSRGELDKAKAFDRQALSKAPYHPEISRRIAEISLHHQANLQEAIDLLIACHPSHPPRPWLLLASLYDRLEFPEDALSAWIQAGEQERIPPLAAYAYQRAAEREKNFAQSLLWFERAMDWTPQASSILWTRLHRCLEAAAWEQALKDTDTLIAQTEGNIRQARVMSFLASLWETHHQTEQAATLYEQALTLDVQNLNALIGLGTCFIAQGQSKQGISLLYRALDTFSPSASPPPSLLLTLAWTLAEKLHDLASAIARIQNIPDSAEEAAIARGLEARWRASLGDTEGAEQAFNRMHTRIHEERTSLWKTREESLHHLLLEAVMFARDIQRDLTSARIHLKTLLHWMPHDPQALALHHELEQEIPSVPSPLADIEHLPLSTEETAEEERENRRIEELREQLQANPTDDLITDELIALLTRRQRTHELLALLCARLEEADQERRTTLLPHTLATLQNLEEISRTHHRPQEAALYHQVYQSLLIP</sequence>
<dbReference type="KEGG" id="pabo:BCY86_03210"/>
<evidence type="ECO:0000313" key="1">
    <source>
        <dbReference type="EMBL" id="APR99793.1"/>
    </source>
</evidence>
<dbReference type="STRING" id="1882918.BCY86_03210"/>
<accession>A0A1L6MW68</accession>
<dbReference type="Gene3D" id="1.25.40.10">
    <property type="entry name" value="Tetratricopeptide repeat domain"/>
    <property type="match status" value="2"/>
</dbReference>
<dbReference type="Pfam" id="PF13432">
    <property type="entry name" value="TPR_16"/>
    <property type="match status" value="1"/>
</dbReference>
<dbReference type="SMART" id="SM00028">
    <property type="entry name" value="TPR"/>
    <property type="match status" value="3"/>
</dbReference>
<organism evidence="1 2">
    <name type="scientific">Pajaroellobacter abortibovis</name>
    <dbReference type="NCBI Taxonomy" id="1882918"/>
    <lineage>
        <taxon>Bacteria</taxon>
        <taxon>Pseudomonadati</taxon>
        <taxon>Myxococcota</taxon>
        <taxon>Polyangia</taxon>
        <taxon>Polyangiales</taxon>
        <taxon>Polyangiaceae</taxon>
    </lineage>
</organism>
<dbReference type="InterPro" id="IPR011990">
    <property type="entry name" value="TPR-like_helical_dom_sf"/>
</dbReference>
<dbReference type="EMBL" id="CP016908">
    <property type="protein sequence ID" value="APR99793.1"/>
    <property type="molecule type" value="Genomic_DNA"/>
</dbReference>
<keyword evidence="2" id="KW-1185">Reference proteome</keyword>
<evidence type="ECO:0000313" key="2">
    <source>
        <dbReference type="Proteomes" id="UP000185544"/>
    </source>
</evidence>
<dbReference type="Proteomes" id="UP000185544">
    <property type="component" value="Chromosome"/>
</dbReference>
<dbReference type="SUPFAM" id="SSF48452">
    <property type="entry name" value="TPR-like"/>
    <property type="match status" value="2"/>
</dbReference>
<dbReference type="OrthoDB" id="5482915at2"/>
<dbReference type="AlphaFoldDB" id="A0A1L6MW68"/>